<dbReference type="EC" id="2.3.1.8" evidence="5"/>
<dbReference type="KEGG" id="fiy:BN1229_v1_3388"/>
<keyword evidence="6" id="KW-1185">Reference proteome</keyword>
<evidence type="ECO:0000256" key="3">
    <source>
        <dbReference type="ARBA" id="ARBA00023315"/>
    </source>
</evidence>
<gene>
    <name evidence="5" type="primary">pta</name>
    <name evidence="5" type="ORF">YBN1229_v1_3388</name>
</gene>
<evidence type="ECO:0000256" key="2">
    <source>
        <dbReference type="ARBA" id="ARBA00022679"/>
    </source>
</evidence>
<dbReference type="InterPro" id="IPR012147">
    <property type="entry name" value="P_Ac_Bu_trans"/>
</dbReference>
<dbReference type="EMBL" id="LN829119">
    <property type="protein sequence ID" value="CPR21955.1"/>
    <property type="molecule type" value="Genomic_DNA"/>
</dbReference>
<dbReference type="GO" id="GO:0008959">
    <property type="term" value="F:phosphate acetyltransferase activity"/>
    <property type="evidence" value="ECO:0007669"/>
    <property type="project" value="UniProtKB-EC"/>
</dbReference>
<accession>A0A0D6JJZ4</accession>
<dbReference type="PANTHER" id="PTHR43356:SF2">
    <property type="entry name" value="PHOSPHATE ACETYLTRANSFERASE"/>
    <property type="match status" value="1"/>
</dbReference>
<dbReference type="Proteomes" id="UP000033187">
    <property type="component" value="Chromosome 1"/>
</dbReference>
<protein>
    <submittedName>
        <fullName evidence="5">Phosphate acetyltransferase</fullName>
        <ecNumber evidence="5">2.3.1.8</ecNumber>
    </submittedName>
</protein>
<evidence type="ECO:0000313" key="6">
    <source>
        <dbReference type="Proteomes" id="UP000033187"/>
    </source>
</evidence>
<feature type="domain" description="Phosphate acetyl/butaryl transferase" evidence="4">
    <location>
        <begin position="96"/>
        <end position="305"/>
    </location>
</feature>
<keyword evidence="2 5" id="KW-0808">Transferase</keyword>
<name>A0A0D6JJZ4_9HYPH</name>
<sequence>MTTSESKAPDRGQHHFLDITPRCPRELLARAQQMGKARTAVICADAALPMMSVEGAVRAGICEPILIGNRARIEAEAAKLSWDITPYEIIEADSEQDAALAGMQLVRDGRADIVMKGQIHTDVMMKAVLNKQTGIRRDSRLVHVFHMTPPHSDHPIILSDGAVNVAPDLETRKLALRAVVDVAHAVGIAKPKVALLSATEEPIPSVPSAQEARELRDWARENISDAAFSGPLALDLILSKTAAQAKNLQNDEVAGAADAIVVPDLVSGNVLFKALVYFRSACAAGVVLGGLVPIVLTSRADPPEARLASLALASLLAPPRAEPQKEQATAAV</sequence>
<dbReference type="RefSeq" id="WP_082101166.1">
    <property type="nucleotide sequence ID" value="NZ_LN829118.1"/>
</dbReference>
<dbReference type="Pfam" id="PF01515">
    <property type="entry name" value="PTA_PTB"/>
    <property type="match status" value="1"/>
</dbReference>
<dbReference type="KEGG" id="fil:BN1229_v1_2528"/>
<dbReference type="AlphaFoldDB" id="A0A0D6JJZ4"/>
<comment type="similarity">
    <text evidence="1">Belongs to the phosphate acetyltransferase and butyryltransferase family.</text>
</comment>
<reference evidence="6" key="1">
    <citation type="submission" date="2015-02" db="EMBL/GenBank/DDBJ databases">
        <authorList>
            <person name="Chooi Y.-H."/>
        </authorList>
    </citation>
    <scope>NUCLEOTIDE SEQUENCE [LARGE SCALE GENOMIC DNA]</scope>
    <source>
        <strain evidence="6">strain Y</strain>
    </source>
</reference>
<proteinExistence type="inferred from homology"/>
<dbReference type="InterPro" id="IPR050500">
    <property type="entry name" value="Phos_Acetyltrans/Butyryltrans"/>
</dbReference>
<keyword evidence="3 5" id="KW-0012">Acyltransferase</keyword>
<organism evidence="5 6">
    <name type="scientific">Candidatus Filomicrobium marinum</name>
    <dbReference type="NCBI Taxonomy" id="1608628"/>
    <lineage>
        <taxon>Bacteria</taxon>
        <taxon>Pseudomonadati</taxon>
        <taxon>Pseudomonadota</taxon>
        <taxon>Alphaproteobacteria</taxon>
        <taxon>Hyphomicrobiales</taxon>
        <taxon>Hyphomicrobiaceae</taxon>
        <taxon>Filomicrobium</taxon>
    </lineage>
</organism>
<dbReference type="Gene3D" id="3.40.718.10">
    <property type="entry name" value="Isopropylmalate Dehydrogenase"/>
    <property type="match status" value="1"/>
</dbReference>
<dbReference type="PANTHER" id="PTHR43356">
    <property type="entry name" value="PHOSPHATE ACETYLTRANSFERASE"/>
    <property type="match status" value="1"/>
</dbReference>
<evidence type="ECO:0000256" key="1">
    <source>
        <dbReference type="ARBA" id="ARBA00005656"/>
    </source>
</evidence>
<evidence type="ECO:0000259" key="4">
    <source>
        <dbReference type="Pfam" id="PF01515"/>
    </source>
</evidence>
<dbReference type="PIRSF" id="PIRSF000428">
    <property type="entry name" value="P_Ac_trans"/>
    <property type="match status" value="1"/>
</dbReference>
<dbReference type="InterPro" id="IPR002505">
    <property type="entry name" value="PTA_PTB"/>
</dbReference>
<dbReference type="SUPFAM" id="SSF53659">
    <property type="entry name" value="Isocitrate/Isopropylmalate dehydrogenase-like"/>
    <property type="match status" value="1"/>
</dbReference>
<evidence type="ECO:0000313" key="5">
    <source>
        <dbReference type="EMBL" id="CPR21955.1"/>
    </source>
</evidence>